<feature type="region of interest" description="Disordered" evidence="1">
    <location>
        <begin position="1"/>
        <end position="87"/>
    </location>
</feature>
<name>A0AB34H976_ESCRO</name>
<sequence>PAARAPDPLRARKPGRAPPLSPGSGRRREREGPPCHRCGCGRRAASRRRCGPPRPEPRPGCGRLRNRKSGCPGSRTQPPSWLRWKLA</sequence>
<evidence type="ECO:0000313" key="3">
    <source>
        <dbReference type="Proteomes" id="UP001159641"/>
    </source>
</evidence>
<gene>
    <name evidence="2" type="ORF">J1605_022793</name>
</gene>
<reference evidence="2 3" key="1">
    <citation type="submission" date="2022-11" db="EMBL/GenBank/DDBJ databases">
        <title>Whole genome sequence of Eschrichtius robustus ER-17-0199.</title>
        <authorList>
            <person name="Bruniche-Olsen A."/>
            <person name="Black A.N."/>
            <person name="Fields C.J."/>
            <person name="Walden K."/>
            <person name="Dewoody J.A."/>
        </authorList>
    </citation>
    <scope>NUCLEOTIDE SEQUENCE [LARGE SCALE GENOMIC DNA]</scope>
    <source>
        <strain evidence="2">ER-17-0199</strain>
        <tissue evidence="2">Blubber</tissue>
    </source>
</reference>
<protein>
    <submittedName>
        <fullName evidence="2">Uncharacterized protein</fullName>
    </submittedName>
</protein>
<dbReference type="AlphaFoldDB" id="A0AB34H976"/>
<evidence type="ECO:0000256" key="1">
    <source>
        <dbReference type="SAM" id="MobiDB-lite"/>
    </source>
</evidence>
<dbReference type="EMBL" id="JAIQCJ010001745">
    <property type="protein sequence ID" value="KAJ8787762.1"/>
    <property type="molecule type" value="Genomic_DNA"/>
</dbReference>
<organism evidence="2 3">
    <name type="scientific">Eschrichtius robustus</name>
    <name type="common">California gray whale</name>
    <name type="synonym">Eschrichtius gibbosus</name>
    <dbReference type="NCBI Taxonomy" id="9764"/>
    <lineage>
        <taxon>Eukaryota</taxon>
        <taxon>Metazoa</taxon>
        <taxon>Chordata</taxon>
        <taxon>Craniata</taxon>
        <taxon>Vertebrata</taxon>
        <taxon>Euteleostomi</taxon>
        <taxon>Mammalia</taxon>
        <taxon>Eutheria</taxon>
        <taxon>Laurasiatheria</taxon>
        <taxon>Artiodactyla</taxon>
        <taxon>Whippomorpha</taxon>
        <taxon>Cetacea</taxon>
        <taxon>Mysticeti</taxon>
        <taxon>Eschrichtiidae</taxon>
        <taxon>Eschrichtius</taxon>
    </lineage>
</organism>
<proteinExistence type="predicted"/>
<accession>A0AB34H976</accession>
<keyword evidence="3" id="KW-1185">Reference proteome</keyword>
<feature type="non-terminal residue" evidence="2">
    <location>
        <position position="1"/>
    </location>
</feature>
<dbReference type="Proteomes" id="UP001159641">
    <property type="component" value="Unassembled WGS sequence"/>
</dbReference>
<comment type="caution">
    <text evidence="2">The sequence shown here is derived from an EMBL/GenBank/DDBJ whole genome shotgun (WGS) entry which is preliminary data.</text>
</comment>
<evidence type="ECO:0000313" key="2">
    <source>
        <dbReference type="EMBL" id="KAJ8787762.1"/>
    </source>
</evidence>